<dbReference type="GO" id="GO:1990281">
    <property type="term" value="C:efflux pump complex"/>
    <property type="evidence" value="ECO:0007669"/>
    <property type="project" value="TreeGrafter"/>
</dbReference>
<comment type="subcellular location">
    <subcellularLocation>
        <location evidence="1">Cell envelope</location>
    </subcellularLocation>
</comment>
<comment type="caution">
    <text evidence="8">The sequence shown here is derived from an EMBL/GenBank/DDBJ whole genome shotgun (WGS) entry which is preliminary data.</text>
</comment>
<dbReference type="Gene3D" id="2.40.50.100">
    <property type="match status" value="1"/>
</dbReference>
<proteinExistence type="inferred from homology"/>
<feature type="transmembrane region" description="Helical" evidence="5">
    <location>
        <begin position="21"/>
        <end position="38"/>
    </location>
</feature>
<evidence type="ECO:0000256" key="5">
    <source>
        <dbReference type="SAM" id="Phobius"/>
    </source>
</evidence>
<evidence type="ECO:0000259" key="7">
    <source>
        <dbReference type="Pfam" id="PF25967"/>
    </source>
</evidence>
<comment type="similarity">
    <text evidence="2">Belongs to the membrane fusion protein (MFP) (TC 8.A.1) family.</text>
</comment>
<gene>
    <name evidence="8" type="ORF">US62_C0053G0004</name>
</gene>
<dbReference type="InterPro" id="IPR058627">
    <property type="entry name" value="MdtA-like_C"/>
</dbReference>
<dbReference type="Gene3D" id="6.20.50.140">
    <property type="match status" value="1"/>
</dbReference>
<keyword evidence="4" id="KW-0175">Coiled coil</keyword>
<reference evidence="8 9" key="1">
    <citation type="journal article" date="2015" name="Nature">
        <title>rRNA introns, odd ribosomes, and small enigmatic genomes across a large radiation of phyla.</title>
        <authorList>
            <person name="Brown C.T."/>
            <person name="Hug L.A."/>
            <person name="Thomas B.C."/>
            <person name="Sharon I."/>
            <person name="Castelle C.J."/>
            <person name="Singh A."/>
            <person name="Wilkins M.J."/>
            <person name="Williams K.H."/>
            <person name="Banfield J.F."/>
        </authorList>
    </citation>
    <scope>NUCLEOTIDE SEQUENCE [LARGE SCALE GENOMIC DNA]</scope>
</reference>
<evidence type="ECO:0000256" key="1">
    <source>
        <dbReference type="ARBA" id="ARBA00004196"/>
    </source>
</evidence>
<dbReference type="NCBIfam" id="TIGR01730">
    <property type="entry name" value="RND_mfp"/>
    <property type="match status" value="1"/>
</dbReference>
<feature type="domain" description="Multidrug resistance protein MdtA-like C-terminal permuted SH3" evidence="7">
    <location>
        <begin position="294"/>
        <end position="350"/>
    </location>
</feature>
<dbReference type="GO" id="GO:0015562">
    <property type="term" value="F:efflux transmembrane transporter activity"/>
    <property type="evidence" value="ECO:0007669"/>
    <property type="project" value="TreeGrafter"/>
</dbReference>
<name>A0A0G0HJ31_9BACT</name>
<keyword evidence="5" id="KW-0812">Transmembrane</keyword>
<dbReference type="Pfam" id="PF25917">
    <property type="entry name" value="BSH_RND"/>
    <property type="match status" value="1"/>
</dbReference>
<dbReference type="InterPro" id="IPR006143">
    <property type="entry name" value="RND_pump_MFP"/>
</dbReference>
<evidence type="ECO:0000313" key="9">
    <source>
        <dbReference type="Proteomes" id="UP000034603"/>
    </source>
</evidence>
<sequence length="352" mass="38973">MSRLKEVKPAAKGKLTKYKQKLLLGSVFLVLITSLFLYKNFTSKTDTEVTTAKVTKTDLRIAFSIDGKLAQDKYEPEFAISGKVIKVLVKEGDRVKRGQWLALLDSQEAQKNLEKALRDYSKERNDFDQDSQVTYVDTIITDTIRRILEKNQWDLDKAVLDVELKDLALQQSRSLSPTEGIVAQINIKDGDVVSTQSQNPIMIIVKPDVLSFVAYAEEDDALKITDDQTVSIALEAYDKEQFPAKLTFLSPLATVDANGLASYKVTAGIENPNNLKLMDGMEGSLSFITKEVADVLTIPNKAVRREGSQAYVLVQEADGSSKKATIETGFTDGKNVEVVSGLILGQEIILNQ</sequence>
<organism evidence="8 9">
    <name type="scientific">Candidatus Woesebacteria bacterium GW2011_GWA1_37_8</name>
    <dbReference type="NCBI Taxonomy" id="1618546"/>
    <lineage>
        <taxon>Bacteria</taxon>
        <taxon>Candidatus Woeseibacteriota</taxon>
    </lineage>
</organism>
<dbReference type="AlphaFoldDB" id="A0A0G0HJ31"/>
<dbReference type="PANTHER" id="PTHR30469">
    <property type="entry name" value="MULTIDRUG RESISTANCE PROTEIN MDTA"/>
    <property type="match status" value="1"/>
</dbReference>
<feature type="coiled-coil region" evidence="4">
    <location>
        <begin position="103"/>
        <end position="130"/>
    </location>
</feature>
<evidence type="ECO:0000259" key="6">
    <source>
        <dbReference type="Pfam" id="PF25917"/>
    </source>
</evidence>
<accession>A0A0G0HJ31</accession>
<keyword evidence="3" id="KW-0813">Transport</keyword>
<feature type="domain" description="Multidrug resistance protein MdtA-like barrel-sandwich hybrid" evidence="6">
    <location>
        <begin position="80"/>
        <end position="204"/>
    </location>
</feature>
<dbReference type="Gene3D" id="2.40.30.170">
    <property type="match status" value="1"/>
</dbReference>
<dbReference type="EMBL" id="LBTR01000053">
    <property type="protein sequence ID" value="KKQ43153.1"/>
    <property type="molecule type" value="Genomic_DNA"/>
</dbReference>
<protein>
    <submittedName>
        <fullName evidence="8">Efflux transporter, RND family, MFP subunit</fullName>
    </submittedName>
</protein>
<dbReference type="Pfam" id="PF25967">
    <property type="entry name" value="RND-MFP_C"/>
    <property type="match status" value="1"/>
</dbReference>
<dbReference type="Proteomes" id="UP000034603">
    <property type="component" value="Unassembled WGS sequence"/>
</dbReference>
<dbReference type="SUPFAM" id="SSF111369">
    <property type="entry name" value="HlyD-like secretion proteins"/>
    <property type="match status" value="1"/>
</dbReference>
<keyword evidence="5" id="KW-0472">Membrane</keyword>
<evidence type="ECO:0000256" key="2">
    <source>
        <dbReference type="ARBA" id="ARBA00009477"/>
    </source>
</evidence>
<dbReference type="InterPro" id="IPR058625">
    <property type="entry name" value="MdtA-like_BSH"/>
</dbReference>
<evidence type="ECO:0000256" key="3">
    <source>
        <dbReference type="ARBA" id="ARBA00022448"/>
    </source>
</evidence>
<evidence type="ECO:0000313" key="8">
    <source>
        <dbReference type="EMBL" id="KKQ43153.1"/>
    </source>
</evidence>
<keyword evidence="5" id="KW-1133">Transmembrane helix</keyword>
<evidence type="ECO:0000256" key="4">
    <source>
        <dbReference type="SAM" id="Coils"/>
    </source>
</evidence>